<dbReference type="InterPro" id="IPR033479">
    <property type="entry name" value="dCache_1"/>
</dbReference>
<comment type="subcellular location">
    <subcellularLocation>
        <location evidence="1">Cell membrane</location>
        <topology evidence="1">Multi-pass membrane protein</topology>
    </subcellularLocation>
</comment>
<dbReference type="Pfam" id="PF00015">
    <property type="entry name" value="MCPsignal"/>
    <property type="match status" value="1"/>
</dbReference>
<dbReference type="Gene3D" id="1.10.287.950">
    <property type="entry name" value="Methyl-accepting chemotaxis protein"/>
    <property type="match status" value="1"/>
</dbReference>
<dbReference type="InterPro" id="IPR003660">
    <property type="entry name" value="HAMP_dom"/>
</dbReference>
<dbReference type="Pfam" id="PF00672">
    <property type="entry name" value="HAMP"/>
    <property type="match status" value="1"/>
</dbReference>
<dbReference type="CDD" id="cd11386">
    <property type="entry name" value="MCP_signal"/>
    <property type="match status" value="1"/>
</dbReference>
<name>A0A0Q2R413_VIBFU</name>
<evidence type="ECO:0000256" key="1">
    <source>
        <dbReference type="ARBA" id="ARBA00004651"/>
    </source>
</evidence>
<evidence type="ECO:0000313" key="14">
    <source>
        <dbReference type="Proteomes" id="UP000051221"/>
    </source>
</evidence>
<evidence type="ECO:0000313" key="13">
    <source>
        <dbReference type="EMBL" id="KQH86893.1"/>
    </source>
</evidence>
<keyword evidence="2" id="KW-1003">Cell membrane</keyword>
<feature type="transmembrane region" description="Helical" evidence="10">
    <location>
        <begin position="7"/>
        <end position="31"/>
    </location>
</feature>
<keyword evidence="4 10" id="KW-0812">Transmembrane</keyword>
<evidence type="ECO:0000256" key="3">
    <source>
        <dbReference type="ARBA" id="ARBA00022500"/>
    </source>
</evidence>
<dbReference type="InParanoid" id="A0A0Q2R413"/>
<dbReference type="PROSITE" id="PS50885">
    <property type="entry name" value="HAMP"/>
    <property type="match status" value="1"/>
</dbReference>
<reference evidence="13 14" key="1">
    <citation type="submission" date="2015-08" db="EMBL/GenBank/DDBJ databases">
        <title>Antibacterial properties of a collection of Vibrionaceae strains.</title>
        <authorList>
            <person name="Giubergia S."/>
        </authorList>
    </citation>
    <scope>NUCLEOTIDE SEQUENCE [LARGE SCALE GENOMIC DNA]</scope>
    <source>
        <strain evidence="13 14">S0821</strain>
    </source>
</reference>
<evidence type="ECO:0000259" key="12">
    <source>
        <dbReference type="PROSITE" id="PS50885"/>
    </source>
</evidence>
<keyword evidence="5 10" id="KW-1133">Transmembrane helix</keyword>
<keyword evidence="3" id="KW-0145">Chemotaxis</keyword>
<dbReference type="SMART" id="SM00283">
    <property type="entry name" value="MA"/>
    <property type="match status" value="1"/>
</dbReference>
<dbReference type="GO" id="GO:0005886">
    <property type="term" value="C:plasma membrane"/>
    <property type="evidence" value="ECO:0007669"/>
    <property type="project" value="UniProtKB-SubCell"/>
</dbReference>
<organism evidence="13 14">
    <name type="scientific">Vibrio furnissii</name>
    <dbReference type="NCBI Taxonomy" id="29494"/>
    <lineage>
        <taxon>Bacteria</taxon>
        <taxon>Pseudomonadati</taxon>
        <taxon>Pseudomonadota</taxon>
        <taxon>Gammaproteobacteria</taxon>
        <taxon>Vibrionales</taxon>
        <taxon>Vibrionaceae</taxon>
        <taxon>Vibrio</taxon>
    </lineage>
</organism>
<dbReference type="SUPFAM" id="SSF58104">
    <property type="entry name" value="Methyl-accepting chemotaxis protein (MCP) signaling domain"/>
    <property type="match status" value="1"/>
</dbReference>
<dbReference type="RefSeq" id="WP_055465770.1">
    <property type="nucleotide sequence ID" value="NZ_LKHS01000005.1"/>
</dbReference>
<dbReference type="Proteomes" id="UP000051221">
    <property type="component" value="Unassembled WGS sequence"/>
</dbReference>
<evidence type="ECO:0000256" key="7">
    <source>
        <dbReference type="ARBA" id="ARBA00023224"/>
    </source>
</evidence>
<accession>A0A0Q2R413</accession>
<evidence type="ECO:0000256" key="2">
    <source>
        <dbReference type="ARBA" id="ARBA00022475"/>
    </source>
</evidence>
<dbReference type="CDD" id="cd06225">
    <property type="entry name" value="HAMP"/>
    <property type="match status" value="1"/>
</dbReference>
<keyword evidence="14" id="KW-1185">Reference proteome</keyword>
<feature type="domain" description="HAMP" evidence="12">
    <location>
        <begin position="437"/>
        <end position="491"/>
    </location>
</feature>
<evidence type="ECO:0000256" key="9">
    <source>
        <dbReference type="PROSITE-ProRule" id="PRU00284"/>
    </source>
</evidence>
<dbReference type="AlphaFoldDB" id="A0A0Q2R413"/>
<dbReference type="PROSITE" id="PS50111">
    <property type="entry name" value="CHEMOTAXIS_TRANSDUC_2"/>
    <property type="match status" value="1"/>
</dbReference>
<protein>
    <submittedName>
        <fullName evidence="13">Chemotaxis protein</fullName>
    </submittedName>
</protein>
<keyword evidence="7 9" id="KW-0807">Transducer</keyword>
<dbReference type="PANTHER" id="PTHR32089:SF119">
    <property type="entry name" value="METHYL-ACCEPTING CHEMOTAXIS PROTEIN CTPL"/>
    <property type="match status" value="1"/>
</dbReference>
<evidence type="ECO:0000256" key="4">
    <source>
        <dbReference type="ARBA" id="ARBA00022692"/>
    </source>
</evidence>
<dbReference type="GO" id="GO:0004888">
    <property type="term" value="F:transmembrane signaling receptor activity"/>
    <property type="evidence" value="ECO:0007669"/>
    <property type="project" value="InterPro"/>
</dbReference>
<dbReference type="PROSITE" id="PS51257">
    <property type="entry name" value="PROKAR_LIPOPROTEIN"/>
    <property type="match status" value="1"/>
</dbReference>
<dbReference type="Gene3D" id="3.30.450.20">
    <property type="entry name" value="PAS domain"/>
    <property type="match status" value="1"/>
</dbReference>
<feature type="domain" description="Methyl-accepting transducer" evidence="11">
    <location>
        <begin position="496"/>
        <end position="732"/>
    </location>
</feature>
<evidence type="ECO:0000256" key="5">
    <source>
        <dbReference type="ARBA" id="ARBA00022989"/>
    </source>
</evidence>
<proteinExistence type="inferred from homology"/>
<evidence type="ECO:0000256" key="10">
    <source>
        <dbReference type="SAM" id="Phobius"/>
    </source>
</evidence>
<dbReference type="Pfam" id="PF02743">
    <property type="entry name" value="dCache_1"/>
    <property type="match status" value="1"/>
</dbReference>
<dbReference type="InterPro" id="IPR004090">
    <property type="entry name" value="Chemotax_Me-accpt_rcpt"/>
</dbReference>
<dbReference type="PRINTS" id="PR00260">
    <property type="entry name" value="CHEMTRNSDUCR"/>
</dbReference>
<gene>
    <name evidence="13" type="ORF">AMR76_07380</name>
</gene>
<keyword evidence="6 10" id="KW-0472">Membrane</keyword>
<dbReference type="PANTHER" id="PTHR32089">
    <property type="entry name" value="METHYL-ACCEPTING CHEMOTAXIS PROTEIN MCPB"/>
    <property type="match status" value="1"/>
</dbReference>
<dbReference type="GO" id="GO:0006935">
    <property type="term" value="P:chemotaxis"/>
    <property type="evidence" value="ECO:0007669"/>
    <property type="project" value="UniProtKB-KW"/>
</dbReference>
<dbReference type="SMART" id="SM00304">
    <property type="entry name" value="HAMP"/>
    <property type="match status" value="1"/>
</dbReference>
<comment type="caution">
    <text evidence="13">The sequence shown here is derived from an EMBL/GenBank/DDBJ whole genome shotgun (WGS) entry which is preliminary data.</text>
</comment>
<evidence type="ECO:0000256" key="6">
    <source>
        <dbReference type="ARBA" id="ARBA00023136"/>
    </source>
</evidence>
<sequence length="785" mass="85995">MKLRSKMFISYVVVAACFTAVSCVALGWLVYQDASKALAKAARDKLVISRNETASQIQRYFDTVDAQAQNMSHDLSVRDAVVGFTQAFMDYPLSTTSSDALKGYYRNEFAARYQEINTVDRINADGLFGQISERAKTLQNQYIALNPNPLGSKDKLTTGEQGGEYDALHQTYHPFFTDFIKNFGFYDVFLVDANTGFVVYSAYKELDFATSLKSGPYKDSGLADAYRGAMQLSSGSFFTDFRPYTPSYEAQAAFVSAPIRENGQTVGVLIMQMPLDVINNIMTHNQDWKKSGLGASGETYLVGSDKVMRSNSRFVIEDKAGYLALMKTLGADSATLAKMDALSTSIGLQTVDSTAVNKALAGETGFELIRDYRDIPVLSAYAPLELHGLKWVLLSEIDEAEAMAFLTTLKTHIKNAVLYMLVPAILIGLGIGWLMSHSILAPLHRMLEAVKQLGSGSGDLRYRLEEKGNDEVTALSRSFNAFIDHLDNTFSTLLGSITRMEPMSQDVNDVNVKLTKASNSMHHQSQQVQDQMMHSAEISRLVSGELEGIQHASGNTVTVLGSGRASVVETVSQMDKLSSDLSLVAQAVSNLTVDAEKIRQVIVVINDIAEQTNLLALNAAIEAARAGEQGRGFAVVADEVRNLSVKTRASTDSVSELIGAIRTSTQRVENVMSDSLESATACAERVNQAQETWHQIEEAIANISLHVEKIGGAISEQDQQLNVVSSHFSHMDKQFDVIQHAIEDSAVIGEDINKMGTRLQSFASLFQVTKEDFSTARRAKVRSDD</sequence>
<evidence type="ECO:0000256" key="8">
    <source>
        <dbReference type="ARBA" id="ARBA00029447"/>
    </source>
</evidence>
<dbReference type="InterPro" id="IPR004089">
    <property type="entry name" value="MCPsignal_dom"/>
</dbReference>
<dbReference type="GO" id="GO:0007165">
    <property type="term" value="P:signal transduction"/>
    <property type="evidence" value="ECO:0007669"/>
    <property type="project" value="UniProtKB-KW"/>
</dbReference>
<evidence type="ECO:0000259" key="11">
    <source>
        <dbReference type="PROSITE" id="PS50111"/>
    </source>
</evidence>
<dbReference type="EMBL" id="LKHS01000005">
    <property type="protein sequence ID" value="KQH86893.1"/>
    <property type="molecule type" value="Genomic_DNA"/>
</dbReference>
<comment type="similarity">
    <text evidence="8">Belongs to the methyl-accepting chemotaxis (MCP) protein family.</text>
</comment>